<dbReference type="PANTHER" id="PTHR23088">
    <property type="entry name" value="NITRILASE-RELATED"/>
    <property type="match status" value="1"/>
</dbReference>
<evidence type="ECO:0000259" key="3">
    <source>
        <dbReference type="PROSITE" id="PS50263"/>
    </source>
</evidence>
<accession>A0A8J7U4J8</accession>
<evidence type="ECO:0000313" key="4">
    <source>
        <dbReference type="EMBL" id="MBO1319513.1"/>
    </source>
</evidence>
<reference evidence="4" key="1">
    <citation type="submission" date="2021-03" db="EMBL/GenBank/DDBJ databases">
        <authorList>
            <person name="Wang G."/>
        </authorList>
    </citation>
    <scope>NUCLEOTIDE SEQUENCE</scope>
    <source>
        <strain evidence="4">KCTC 12899</strain>
    </source>
</reference>
<keyword evidence="5" id="KW-1185">Reference proteome</keyword>
<keyword evidence="4" id="KW-0378">Hydrolase</keyword>
<dbReference type="RefSeq" id="WP_207859402.1">
    <property type="nucleotide sequence ID" value="NZ_JAFREP010000012.1"/>
</dbReference>
<dbReference type="PROSITE" id="PS50263">
    <property type="entry name" value="CN_HYDROLASE"/>
    <property type="match status" value="1"/>
</dbReference>
<comment type="caution">
    <text evidence="4">The sequence shown here is derived from an EMBL/GenBank/DDBJ whole genome shotgun (WGS) entry which is preliminary data.</text>
</comment>
<feature type="domain" description="CN hydrolase" evidence="3">
    <location>
        <begin position="1"/>
        <end position="230"/>
    </location>
</feature>
<dbReference type="CDD" id="cd07197">
    <property type="entry name" value="nitrilase"/>
    <property type="match status" value="1"/>
</dbReference>
<dbReference type="PROSITE" id="PS01227">
    <property type="entry name" value="UPF0012"/>
    <property type="match status" value="1"/>
</dbReference>
<evidence type="ECO:0000256" key="1">
    <source>
        <dbReference type="ARBA" id="ARBA00010613"/>
    </source>
</evidence>
<name>A0A8J7U4J8_9BACT</name>
<dbReference type="Pfam" id="PF00795">
    <property type="entry name" value="CN_hydrolase"/>
    <property type="match status" value="1"/>
</dbReference>
<dbReference type="EMBL" id="JAFREP010000012">
    <property type="protein sequence ID" value="MBO1319513.1"/>
    <property type="molecule type" value="Genomic_DNA"/>
</dbReference>
<dbReference type="AlphaFoldDB" id="A0A8J7U4J8"/>
<sequence>MRFAIAGVQMYLSAVHSNLEPMRSRLDVLLSTFPWVEMVMFSELAPHGFFLSKAETMPGPTENAFCEMARKHKIWLIPGSMYEKKDGKIYNTVPVINPDGTVVGRYRKMFPFRPYEEHVAAGDEFLVFDVPDVGRFGVSICYDIWFPETTRTLAAMGAQVLLHPTMTNTIDRNVELAIVRASAAQNQMYILDMNGLGDCGNGQSLIVGPEGYVIHQAGSGSELMPVEINLDRVDHTRREGIQGLGQPLKSFRDRKVVFDVYRPEVDFGYLSKLGTLEKKTRRALARGDERFFEDGVPPNTQDQTEQ</sequence>
<protein>
    <submittedName>
        <fullName evidence="4">Carbon-nitrogen hydrolase family protein</fullName>
    </submittedName>
</protein>
<proteinExistence type="inferred from homology"/>
<dbReference type="InterPro" id="IPR001110">
    <property type="entry name" value="UPF0012_CS"/>
</dbReference>
<evidence type="ECO:0000313" key="5">
    <source>
        <dbReference type="Proteomes" id="UP000664417"/>
    </source>
</evidence>
<dbReference type="Gene3D" id="3.60.110.10">
    <property type="entry name" value="Carbon-nitrogen hydrolase"/>
    <property type="match status" value="1"/>
</dbReference>
<dbReference type="GO" id="GO:0016787">
    <property type="term" value="F:hydrolase activity"/>
    <property type="evidence" value="ECO:0007669"/>
    <property type="project" value="UniProtKB-KW"/>
</dbReference>
<dbReference type="SUPFAM" id="SSF56317">
    <property type="entry name" value="Carbon-nitrogen hydrolase"/>
    <property type="match status" value="1"/>
</dbReference>
<organism evidence="4 5">
    <name type="scientific">Acanthopleuribacter pedis</name>
    <dbReference type="NCBI Taxonomy" id="442870"/>
    <lineage>
        <taxon>Bacteria</taxon>
        <taxon>Pseudomonadati</taxon>
        <taxon>Acidobacteriota</taxon>
        <taxon>Holophagae</taxon>
        <taxon>Acanthopleuribacterales</taxon>
        <taxon>Acanthopleuribacteraceae</taxon>
        <taxon>Acanthopleuribacter</taxon>
    </lineage>
</organism>
<dbReference type="Proteomes" id="UP000664417">
    <property type="component" value="Unassembled WGS sequence"/>
</dbReference>
<dbReference type="PANTHER" id="PTHR23088:SF27">
    <property type="entry name" value="DEAMINATED GLUTATHIONE AMIDASE"/>
    <property type="match status" value="1"/>
</dbReference>
<evidence type="ECO:0000256" key="2">
    <source>
        <dbReference type="SAM" id="MobiDB-lite"/>
    </source>
</evidence>
<dbReference type="InterPro" id="IPR003010">
    <property type="entry name" value="C-N_Hydrolase"/>
</dbReference>
<feature type="region of interest" description="Disordered" evidence="2">
    <location>
        <begin position="287"/>
        <end position="306"/>
    </location>
</feature>
<gene>
    <name evidence="4" type="ORF">J3U88_13645</name>
</gene>
<comment type="similarity">
    <text evidence="1">Belongs to the carbon-nitrogen hydrolase superfamily. NIT1/NIT2 family.</text>
</comment>
<dbReference type="InterPro" id="IPR036526">
    <property type="entry name" value="C-N_Hydrolase_sf"/>
</dbReference>